<organism evidence="2 3">
    <name type="scientific">Glutinoglossum americanum</name>
    <dbReference type="NCBI Taxonomy" id="1670608"/>
    <lineage>
        <taxon>Eukaryota</taxon>
        <taxon>Fungi</taxon>
        <taxon>Dikarya</taxon>
        <taxon>Ascomycota</taxon>
        <taxon>Pezizomycotina</taxon>
        <taxon>Geoglossomycetes</taxon>
        <taxon>Geoglossales</taxon>
        <taxon>Geoglossaceae</taxon>
        <taxon>Glutinoglossum</taxon>
    </lineage>
</organism>
<evidence type="ECO:0000256" key="1">
    <source>
        <dbReference type="SAM" id="MobiDB-lite"/>
    </source>
</evidence>
<evidence type="ECO:0000313" key="3">
    <source>
        <dbReference type="Proteomes" id="UP000698800"/>
    </source>
</evidence>
<feature type="region of interest" description="Disordered" evidence="1">
    <location>
        <begin position="273"/>
        <end position="300"/>
    </location>
</feature>
<reference evidence="2" key="1">
    <citation type="submission" date="2021-03" db="EMBL/GenBank/DDBJ databases">
        <title>Comparative genomics and phylogenomic investigation of the class Geoglossomycetes provide insights into ecological specialization and systematics.</title>
        <authorList>
            <person name="Melie T."/>
            <person name="Pirro S."/>
            <person name="Miller A.N."/>
            <person name="Quandt A."/>
        </authorList>
    </citation>
    <scope>NUCLEOTIDE SEQUENCE</scope>
    <source>
        <strain evidence="2">GBOQ0MN5Z8</strain>
    </source>
</reference>
<dbReference type="OrthoDB" id="5420782at2759"/>
<evidence type="ECO:0000313" key="2">
    <source>
        <dbReference type="EMBL" id="KAH0534013.1"/>
    </source>
</evidence>
<sequence length="466" mass="50916">MSIDSVLDRVRPEVREEALQLQRRLQQLVAEGDDYGKLAGGDEYNNDAPFPFDVRVNNQVVEVLAPVESKDNGKKYQAARKSAARWQPLPPRQVAHLRQANTPSVRKANGDYERHLAHPTPAPLLRPEPGPTIPAPSLRSGRSKSRAPPQRPDKSKRISKGRPQAAPVRRQEQTSAPPQTGAWVRTDKGKISLPGLAEDDEGGVIPRLRRRLHKPPRLIQPEDGGDESGDNGNEGDSGDDSAKAYAPTRHQARSRNAKEPLMTVAQMVADFEASKTSGKRKHSPVLFPASRPPPKLFMPTGELRRGYQAVAEEKEKVHPSFDPVKNNPIDKHLRTINRTTGPSKVGKEKSLLQRVKPLSPIPETLKAPEVPRPPQVPDLDLGEEAYRGRVFRTVEGGNLGLFGGLFGDDDDGDGGGGGGGDGGDGDGGAGVTVNHQSPEEPEKDWRETYLPAYLEEAFQDPFAAFH</sequence>
<dbReference type="AlphaFoldDB" id="A0A9P8KTZ8"/>
<dbReference type="Proteomes" id="UP000698800">
    <property type="component" value="Unassembled WGS sequence"/>
</dbReference>
<accession>A0A9P8KTZ8</accession>
<name>A0A9P8KTZ8_9PEZI</name>
<gene>
    <name evidence="2" type="ORF">FGG08_007383</name>
</gene>
<proteinExistence type="predicted"/>
<feature type="compositionally biased region" description="Basic residues" evidence="1">
    <location>
        <begin position="207"/>
        <end position="216"/>
    </location>
</feature>
<protein>
    <submittedName>
        <fullName evidence="2">Uncharacterized protein</fullName>
    </submittedName>
</protein>
<feature type="compositionally biased region" description="Gly residues" evidence="1">
    <location>
        <begin position="414"/>
        <end position="430"/>
    </location>
</feature>
<dbReference type="EMBL" id="JAGHQL010000291">
    <property type="protein sequence ID" value="KAH0534013.1"/>
    <property type="molecule type" value="Genomic_DNA"/>
</dbReference>
<keyword evidence="3" id="KW-1185">Reference proteome</keyword>
<comment type="caution">
    <text evidence="2">The sequence shown here is derived from an EMBL/GenBank/DDBJ whole genome shotgun (WGS) entry which is preliminary data.</text>
</comment>
<feature type="region of interest" description="Disordered" evidence="1">
    <location>
        <begin position="105"/>
        <end position="261"/>
    </location>
</feature>
<feature type="compositionally biased region" description="Pro residues" evidence="1">
    <location>
        <begin position="120"/>
        <end position="134"/>
    </location>
</feature>
<feature type="region of interest" description="Disordered" evidence="1">
    <location>
        <begin position="410"/>
        <end position="445"/>
    </location>
</feature>